<protein>
    <submittedName>
        <fullName evidence="4">Short-chain dehydrogenase</fullName>
    </submittedName>
</protein>
<evidence type="ECO:0000256" key="1">
    <source>
        <dbReference type="ARBA" id="ARBA00006484"/>
    </source>
</evidence>
<reference evidence="4 5" key="4">
    <citation type="journal article" date="2009" name="Appl. Environ. Microbiol.">
        <title>Comparative genome-wide transcriptional profiling of Azorhizobium caulinodans ORS571 grown under free-living and symbiotic conditions.</title>
        <authorList>
            <person name="Tsukada S."/>
            <person name="Aono T."/>
            <person name="Akiba N."/>
            <person name="Lee KB."/>
            <person name="Liu CT."/>
            <person name="Toyazaki H."/>
            <person name="Oyaizu H."/>
        </authorList>
    </citation>
    <scope>NUCLEOTIDE SEQUENCE [LARGE SCALE GENOMIC DNA]</scope>
    <source>
        <strain evidence="5">ATCC 43989 / DSM 5975 / JCM 20966 / LMG 6465 / NBRC 14845 / NCIMB 13405 / ORS 571</strain>
    </source>
</reference>
<gene>
    <name evidence="4" type="ordered locus">AZC_3348</name>
</gene>
<reference evidence="4 5" key="5">
    <citation type="journal article" date="2010" name="Appl. Environ. Microbiol.">
        <title>phrR-like gene praR of Azorhizobium caulinodans ORS571 is essential for symbiosis with Sesbania rostrata and is involved in expression of reb genes.</title>
        <authorList>
            <person name="Akiba N."/>
            <person name="Aono T."/>
            <person name="Toyazaki H."/>
            <person name="Sato S."/>
            <person name="Oyaizu H."/>
        </authorList>
    </citation>
    <scope>NUCLEOTIDE SEQUENCE [LARGE SCALE GENOMIC DNA]</scope>
    <source>
        <strain evidence="5">ATCC 43989 / DSM 5975 / JCM 20966 / LMG 6465 / NBRC 14845 / NCIMB 13405 / ORS 571</strain>
    </source>
</reference>
<reference evidence="5" key="2">
    <citation type="submission" date="2007-04" db="EMBL/GenBank/DDBJ databases">
        <title>Complete genome sequence of the nitrogen-fixing bacterium Azorhizobium caulinodans ORS571.</title>
        <authorList>
            <person name="Lee K.B."/>
            <person name="Backer P.D."/>
            <person name="Aono T."/>
            <person name="Liu C.T."/>
            <person name="Suzuki S."/>
            <person name="Suzuki T."/>
            <person name="Kaneko T."/>
            <person name="Yamada M."/>
            <person name="Tabata S."/>
            <person name="Kupfer D.M."/>
            <person name="Najar F.Z."/>
            <person name="Wiley G.B."/>
            <person name="Roe B."/>
            <person name="Binnewies T."/>
            <person name="Ussery D."/>
            <person name="Vereecke D."/>
            <person name="Gevers D."/>
            <person name="Holsters M."/>
            <person name="Oyaizu H."/>
        </authorList>
    </citation>
    <scope>NUCLEOTIDE SEQUENCE [LARGE SCALE GENOMIC DNA]</scope>
    <source>
        <strain evidence="5">ATCC 43989 / DSM 5975 / JCM 20966 / LMG 6465 / NBRC 14845 / NCIMB 13405 / ORS 571</strain>
    </source>
</reference>
<evidence type="ECO:0000259" key="3">
    <source>
        <dbReference type="SMART" id="SM00822"/>
    </source>
</evidence>
<organism evidence="4 5">
    <name type="scientific">Azorhizobium caulinodans (strain ATCC 43989 / DSM 5975 / JCM 20966 / LMG 6465 / NBRC 14845 / NCIMB 13405 / ORS 571)</name>
    <dbReference type="NCBI Taxonomy" id="438753"/>
    <lineage>
        <taxon>Bacteria</taxon>
        <taxon>Pseudomonadati</taxon>
        <taxon>Pseudomonadota</taxon>
        <taxon>Alphaproteobacteria</taxon>
        <taxon>Hyphomicrobiales</taxon>
        <taxon>Xanthobacteraceae</taxon>
        <taxon>Azorhizobium</taxon>
    </lineage>
</organism>
<dbReference type="FunFam" id="3.40.50.720:FF:000084">
    <property type="entry name" value="Short-chain dehydrogenase reductase"/>
    <property type="match status" value="1"/>
</dbReference>
<evidence type="ECO:0000313" key="5">
    <source>
        <dbReference type="Proteomes" id="UP000000270"/>
    </source>
</evidence>
<dbReference type="PANTHER" id="PTHR43639:SF1">
    <property type="entry name" value="SHORT-CHAIN DEHYDROGENASE_REDUCTASE FAMILY PROTEIN"/>
    <property type="match status" value="1"/>
</dbReference>
<dbReference type="PANTHER" id="PTHR43639">
    <property type="entry name" value="OXIDOREDUCTASE, SHORT-CHAIN DEHYDROGENASE/REDUCTASE FAMILY (AFU_ORTHOLOGUE AFUA_5G02870)"/>
    <property type="match status" value="1"/>
</dbReference>
<dbReference type="NCBIfam" id="NF005559">
    <property type="entry name" value="PRK07231.1"/>
    <property type="match status" value="1"/>
</dbReference>
<sequence>MTLRRRTATFGHARRRRRFPFRFSERKPMSPHRLLRPSPTPLFPDLAGKSVLVTGASTGIGAAVAEGFAASGAKVAVHYNASREPAEQLVDRIQAAGSEAVLIQGDVTEPGAPARIVKAAVDAFGRLDVLVNNAGGLVERVPIPDYTPEFATRVLDLNVTQVIAFVTAAVQQMTGQPDPGGSIINVSSVAARNGGGNGAVLYAAAKGFISTATHGWAKELAKSGIRVNAVAPGVIATPFHERFSTPQQMAAMQATIPMDRIGIPEECVGAFLFLASDAASGYITGQILEVNGGQYMP</sequence>
<evidence type="ECO:0000313" key="4">
    <source>
        <dbReference type="EMBL" id="BAF89346.1"/>
    </source>
</evidence>
<dbReference type="Gene3D" id="3.40.50.720">
    <property type="entry name" value="NAD(P)-binding Rossmann-like Domain"/>
    <property type="match status" value="1"/>
</dbReference>
<reference evidence="4 5" key="1">
    <citation type="journal article" date="2007" name="Appl. Environ. Microbiol.">
        <title>Rhizobial factors required for stem nodule maturation and maintenance in Sesbania rostrata-Azorhizobium caulinodans ORS571 symbiosis.</title>
        <authorList>
            <person name="Suzuki S."/>
            <person name="Aono T."/>
            <person name="Lee KB."/>
            <person name="Suzuki T."/>
            <person name="Liu CT."/>
            <person name="Miwa H."/>
            <person name="Wakao S."/>
            <person name="Iki T."/>
            <person name="Oyaizu H."/>
        </authorList>
    </citation>
    <scope>NUCLEOTIDE SEQUENCE [LARGE SCALE GENOMIC DNA]</scope>
    <source>
        <strain evidence="5">ATCC 43989 / DSM 5975 / JCM 20966 / LMG 6465 / NBRC 14845 / NCIMB 13405 / ORS 571</strain>
    </source>
</reference>
<dbReference type="KEGG" id="azc:AZC_3348"/>
<dbReference type="PRINTS" id="PR00081">
    <property type="entry name" value="GDHRDH"/>
</dbReference>
<keyword evidence="2" id="KW-0560">Oxidoreductase</keyword>
<dbReference type="Pfam" id="PF13561">
    <property type="entry name" value="adh_short_C2"/>
    <property type="match status" value="1"/>
</dbReference>
<dbReference type="EMBL" id="AP009384">
    <property type="protein sequence ID" value="BAF89346.1"/>
    <property type="molecule type" value="Genomic_DNA"/>
</dbReference>
<reference evidence="4 5" key="6">
    <citation type="journal article" date="2011" name="Appl. Environ. Microbiol.">
        <title>Involvement of the azorhizobial chromosome partition gene (parA) in the onset of bacteroid differentiation during Sesbania rostrata stem nodule development.</title>
        <authorList>
            <person name="Liu CT."/>
            <person name="Lee KB."/>
            <person name="Wang YS."/>
            <person name="Peng MH."/>
            <person name="Lee KT."/>
            <person name="Suzuki S."/>
            <person name="Suzuki T."/>
            <person name="Oyaizu H."/>
        </authorList>
    </citation>
    <scope>NUCLEOTIDE SEQUENCE [LARGE SCALE GENOMIC DNA]</scope>
    <source>
        <strain evidence="5">ATCC 43989 / DSM 5975 / JCM 20966 / LMG 6465 / NBRC 14845 / NCIMB 13405 / ORS 571</strain>
    </source>
</reference>
<dbReference type="PRINTS" id="PR00080">
    <property type="entry name" value="SDRFAMILY"/>
</dbReference>
<comment type="similarity">
    <text evidence="1">Belongs to the short-chain dehydrogenases/reductases (SDR) family.</text>
</comment>
<dbReference type="eggNOG" id="COG1028">
    <property type="taxonomic scope" value="Bacteria"/>
</dbReference>
<dbReference type="STRING" id="438753.AZC_3348"/>
<proteinExistence type="inferred from homology"/>
<dbReference type="GO" id="GO:0016491">
    <property type="term" value="F:oxidoreductase activity"/>
    <property type="evidence" value="ECO:0007669"/>
    <property type="project" value="UniProtKB-KW"/>
</dbReference>
<feature type="domain" description="Ketoreductase" evidence="3">
    <location>
        <begin position="49"/>
        <end position="233"/>
    </location>
</feature>
<dbReference type="SMART" id="SM00822">
    <property type="entry name" value="PKS_KR"/>
    <property type="match status" value="1"/>
</dbReference>
<dbReference type="HOGENOM" id="CLU_010194_1_3_5"/>
<keyword evidence="5" id="KW-1185">Reference proteome</keyword>
<dbReference type="Proteomes" id="UP000000270">
    <property type="component" value="Chromosome"/>
</dbReference>
<dbReference type="InterPro" id="IPR002347">
    <property type="entry name" value="SDR_fam"/>
</dbReference>
<dbReference type="CDD" id="cd05233">
    <property type="entry name" value="SDR_c"/>
    <property type="match status" value="1"/>
</dbReference>
<dbReference type="SUPFAM" id="SSF51735">
    <property type="entry name" value="NAD(P)-binding Rossmann-fold domains"/>
    <property type="match status" value="1"/>
</dbReference>
<dbReference type="InterPro" id="IPR057326">
    <property type="entry name" value="KR_dom"/>
</dbReference>
<dbReference type="InterPro" id="IPR036291">
    <property type="entry name" value="NAD(P)-bd_dom_sf"/>
</dbReference>
<evidence type="ECO:0000256" key="2">
    <source>
        <dbReference type="ARBA" id="ARBA00023002"/>
    </source>
</evidence>
<accession>A8II12</accession>
<reference evidence="4 5" key="3">
    <citation type="journal article" date="2008" name="BMC Genomics">
        <title>The genome of the versatile nitrogen fixer Azorhizobium caulinodans ORS571.</title>
        <authorList>
            <person name="Lee KB."/>
            <person name="Backer P.D."/>
            <person name="Aono T."/>
            <person name="Liu CT."/>
            <person name="Suzuki S."/>
            <person name="Suzuki T."/>
            <person name="Kaneko T."/>
            <person name="Yamada M."/>
            <person name="Tabata S."/>
            <person name="Kupfer D.M."/>
            <person name="Najar F.Z."/>
            <person name="Wiley G.B."/>
            <person name="Roe B."/>
            <person name="Binnewies T.T."/>
            <person name="Ussery D.W."/>
            <person name="D'Haeze W."/>
            <person name="Herder J.D."/>
            <person name="Gevers D."/>
            <person name="Vereecke D."/>
            <person name="Holsters M."/>
            <person name="Oyaizu H."/>
        </authorList>
    </citation>
    <scope>NUCLEOTIDE SEQUENCE [LARGE SCALE GENOMIC DNA]</scope>
    <source>
        <strain evidence="5">ATCC 43989 / DSM 5975 / JCM 20966 / LMG 6465 / NBRC 14845 / NCIMB 13405 / ORS 571</strain>
    </source>
</reference>
<name>A8II12_AZOC5</name>
<dbReference type="AlphaFoldDB" id="A8II12"/>